<dbReference type="InterPro" id="IPR036365">
    <property type="entry name" value="PGBD-like_sf"/>
</dbReference>
<sequence>MIRKTRFATLLALVLLVVTAVAAYQPATAEAASPTLRYGVSSGQVRTLQEALDRNKQRDYFAYSRGYTTYFGSSTKSALMNWEKANSRTRGVSVNGTIVVNSAKWNLLMSQRRASSGSDSRCMTGARVLCVSKKDNKVRYMKNGKVIYTLDARFGSAETPTRSGSYKVYWKSRYHVSSLYHTSMPYAMFFSGGQAVHYSPDFAARGYRGASHGCVNIRDRATIATIFAEVRTGDKVIVY</sequence>
<dbReference type="GO" id="GO:0071972">
    <property type="term" value="F:peptidoglycan L,D-transpeptidase activity"/>
    <property type="evidence" value="ECO:0007669"/>
    <property type="project" value="TreeGrafter"/>
</dbReference>
<evidence type="ECO:0000256" key="6">
    <source>
        <dbReference type="PROSITE-ProRule" id="PRU01373"/>
    </source>
</evidence>
<reference evidence="9 10" key="1">
    <citation type="submission" date="2016-06" db="EMBL/GenBank/DDBJ databases">
        <authorList>
            <person name="Olsen C.W."/>
            <person name="Carey S."/>
            <person name="Hinshaw L."/>
            <person name="Karasin A.I."/>
        </authorList>
    </citation>
    <scope>NUCLEOTIDE SEQUENCE [LARGE SCALE GENOMIC DNA]</scope>
    <source>
        <strain evidence="9 10">LZ-22</strain>
    </source>
</reference>
<dbReference type="SUPFAM" id="SSF47090">
    <property type="entry name" value="PGBD-like"/>
    <property type="match status" value="1"/>
</dbReference>
<dbReference type="PANTHER" id="PTHR30582:SF33">
    <property type="entry name" value="EXPORTED PROTEIN"/>
    <property type="match status" value="1"/>
</dbReference>
<name>A0A1G6I378_9ACTN</name>
<dbReference type="Proteomes" id="UP000199086">
    <property type="component" value="Unassembled WGS sequence"/>
</dbReference>
<dbReference type="GO" id="GO:0071555">
    <property type="term" value="P:cell wall organization"/>
    <property type="evidence" value="ECO:0007669"/>
    <property type="project" value="UniProtKB-UniRule"/>
</dbReference>
<keyword evidence="3 6" id="KW-0133">Cell shape</keyword>
<accession>A0A1G6I378</accession>
<dbReference type="GO" id="GO:0008360">
    <property type="term" value="P:regulation of cell shape"/>
    <property type="evidence" value="ECO:0007669"/>
    <property type="project" value="UniProtKB-UniRule"/>
</dbReference>
<evidence type="ECO:0000256" key="5">
    <source>
        <dbReference type="ARBA" id="ARBA00023316"/>
    </source>
</evidence>
<proteinExistence type="predicted"/>
<feature type="active site" description="Nucleophile" evidence="6">
    <location>
        <position position="214"/>
    </location>
</feature>
<feature type="signal peptide" evidence="7">
    <location>
        <begin position="1"/>
        <end position="22"/>
    </location>
</feature>
<evidence type="ECO:0000313" key="9">
    <source>
        <dbReference type="EMBL" id="SDC00890.1"/>
    </source>
</evidence>
<dbReference type="GO" id="GO:0018104">
    <property type="term" value="P:peptidoglycan-protein cross-linking"/>
    <property type="evidence" value="ECO:0007669"/>
    <property type="project" value="TreeGrafter"/>
</dbReference>
<dbReference type="OrthoDB" id="8887048at2"/>
<evidence type="ECO:0000256" key="2">
    <source>
        <dbReference type="ARBA" id="ARBA00022679"/>
    </source>
</evidence>
<feature type="chain" id="PRO_5039232953" evidence="7">
    <location>
        <begin position="23"/>
        <end position="239"/>
    </location>
</feature>
<dbReference type="SUPFAM" id="SSF141523">
    <property type="entry name" value="L,D-transpeptidase catalytic domain-like"/>
    <property type="match status" value="1"/>
</dbReference>
<evidence type="ECO:0000256" key="7">
    <source>
        <dbReference type="SAM" id="SignalP"/>
    </source>
</evidence>
<dbReference type="STRING" id="1577474.GA0111570_1143"/>
<organism evidence="9 10">
    <name type="scientific">Raineyella antarctica</name>
    <dbReference type="NCBI Taxonomy" id="1577474"/>
    <lineage>
        <taxon>Bacteria</taxon>
        <taxon>Bacillati</taxon>
        <taxon>Actinomycetota</taxon>
        <taxon>Actinomycetes</taxon>
        <taxon>Propionibacteriales</taxon>
        <taxon>Propionibacteriaceae</taxon>
        <taxon>Raineyella</taxon>
    </lineage>
</organism>
<keyword evidence="10" id="KW-1185">Reference proteome</keyword>
<keyword evidence="7" id="KW-0732">Signal</keyword>
<dbReference type="PROSITE" id="PS52029">
    <property type="entry name" value="LD_TPASE"/>
    <property type="match status" value="1"/>
</dbReference>
<dbReference type="GO" id="GO:0016740">
    <property type="term" value="F:transferase activity"/>
    <property type="evidence" value="ECO:0007669"/>
    <property type="project" value="UniProtKB-KW"/>
</dbReference>
<dbReference type="Gene3D" id="1.10.101.10">
    <property type="entry name" value="PGBD-like superfamily/PGBD"/>
    <property type="match status" value="1"/>
</dbReference>
<dbReference type="UniPathway" id="UPA00219"/>
<protein>
    <submittedName>
        <fullName evidence="9">L,D-transpeptidase catalytic domain</fullName>
    </submittedName>
</protein>
<evidence type="ECO:0000256" key="1">
    <source>
        <dbReference type="ARBA" id="ARBA00004752"/>
    </source>
</evidence>
<dbReference type="AlphaFoldDB" id="A0A1G6I378"/>
<dbReference type="GO" id="GO:0005576">
    <property type="term" value="C:extracellular region"/>
    <property type="evidence" value="ECO:0007669"/>
    <property type="project" value="TreeGrafter"/>
</dbReference>
<keyword evidence="5 6" id="KW-0961">Cell wall biogenesis/degradation</keyword>
<feature type="domain" description="L,D-TPase catalytic" evidence="8">
    <location>
        <begin position="127"/>
        <end position="239"/>
    </location>
</feature>
<evidence type="ECO:0000259" key="8">
    <source>
        <dbReference type="PROSITE" id="PS52029"/>
    </source>
</evidence>
<gene>
    <name evidence="9" type="ORF">GA0111570_1143</name>
</gene>
<keyword evidence="4 6" id="KW-0573">Peptidoglycan synthesis</keyword>
<evidence type="ECO:0000256" key="3">
    <source>
        <dbReference type="ARBA" id="ARBA00022960"/>
    </source>
</evidence>
<dbReference type="EMBL" id="FMYF01000014">
    <property type="protein sequence ID" value="SDC00890.1"/>
    <property type="molecule type" value="Genomic_DNA"/>
</dbReference>
<feature type="active site" description="Proton donor/acceptor" evidence="6">
    <location>
        <position position="197"/>
    </location>
</feature>
<dbReference type="InterPro" id="IPR038063">
    <property type="entry name" value="Transpep_catalytic_dom"/>
</dbReference>
<keyword evidence="2" id="KW-0808">Transferase</keyword>
<dbReference type="InterPro" id="IPR050979">
    <property type="entry name" value="LD-transpeptidase"/>
</dbReference>
<dbReference type="Pfam" id="PF03734">
    <property type="entry name" value="YkuD"/>
    <property type="match status" value="1"/>
</dbReference>
<dbReference type="PANTHER" id="PTHR30582">
    <property type="entry name" value="L,D-TRANSPEPTIDASE"/>
    <property type="match status" value="1"/>
</dbReference>
<dbReference type="Gene3D" id="2.40.440.10">
    <property type="entry name" value="L,D-transpeptidase catalytic domain-like"/>
    <property type="match status" value="1"/>
</dbReference>
<dbReference type="InterPro" id="IPR005490">
    <property type="entry name" value="LD_TPept_cat_dom"/>
</dbReference>
<dbReference type="InterPro" id="IPR036366">
    <property type="entry name" value="PGBDSf"/>
</dbReference>
<comment type="pathway">
    <text evidence="1 6">Cell wall biogenesis; peptidoglycan biosynthesis.</text>
</comment>
<evidence type="ECO:0000256" key="4">
    <source>
        <dbReference type="ARBA" id="ARBA00022984"/>
    </source>
</evidence>
<evidence type="ECO:0000313" key="10">
    <source>
        <dbReference type="Proteomes" id="UP000199086"/>
    </source>
</evidence>
<dbReference type="CDD" id="cd16913">
    <property type="entry name" value="YkuD_like"/>
    <property type="match status" value="1"/>
</dbReference>